<dbReference type="SUPFAM" id="SSF46785">
    <property type="entry name" value="Winged helix' DNA-binding domain"/>
    <property type="match status" value="1"/>
</dbReference>
<dbReference type="Pfam" id="PF03965">
    <property type="entry name" value="Penicillinase_R"/>
    <property type="match status" value="1"/>
</dbReference>
<reference evidence="5 6" key="1">
    <citation type="submission" date="2018-06" db="EMBL/GenBank/DDBJ databases">
        <title>Chryseolinea flavus sp. nov., a member of the phylum Bacteroidetes isolated from soil.</title>
        <authorList>
            <person name="Li Y."/>
            <person name="Wang J."/>
        </authorList>
    </citation>
    <scope>NUCLEOTIDE SEQUENCE [LARGE SCALE GENOMIC DNA]</scope>
    <source>
        <strain evidence="5 6">SDU1-6</strain>
    </source>
</reference>
<dbReference type="InterPro" id="IPR036390">
    <property type="entry name" value="WH_DNA-bd_sf"/>
</dbReference>
<organism evidence="5 6">
    <name type="scientific">Pseudochryseolinea flava</name>
    <dbReference type="NCBI Taxonomy" id="2059302"/>
    <lineage>
        <taxon>Bacteria</taxon>
        <taxon>Pseudomonadati</taxon>
        <taxon>Bacteroidota</taxon>
        <taxon>Cytophagia</taxon>
        <taxon>Cytophagales</taxon>
        <taxon>Fulvivirgaceae</taxon>
        <taxon>Pseudochryseolinea</taxon>
    </lineage>
</organism>
<evidence type="ECO:0000256" key="4">
    <source>
        <dbReference type="ARBA" id="ARBA00023163"/>
    </source>
</evidence>
<evidence type="ECO:0000256" key="1">
    <source>
        <dbReference type="ARBA" id="ARBA00011046"/>
    </source>
</evidence>
<evidence type="ECO:0000313" key="5">
    <source>
        <dbReference type="EMBL" id="RAV99380.1"/>
    </source>
</evidence>
<evidence type="ECO:0000256" key="2">
    <source>
        <dbReference type="ARBA" id="ARBA00023015"/>
    </source>
</evidence>
<dbReference type="OrthoDB" id="279010at2"/>
<gene>
    <name evidence="5" type="ORF">DQQ10_19340</name>
</gene>
<dbReference type="RefSeq" id="WP_112748569.1">
    <property type="nucleotide sequence ID" value="NZ_QMFY01000011.1"/>
</dbReference>
<evidence type="ECO:0000256" key="3">
    <source>
        <dbReference type="ARBA" id="ARBA00023125"/>
    </source>
</evidence>
<accession>A0A364XYM2</accession>
<name>A0A364XYM2_9BACT</name>
<keyword evidence="3" id="KW-0238">DNA-binding</keyword>
<comment type="similarity">
    <text evidence="1">Belongs to the BlaI transcriptional regulatory family.</text>
</comment>
<evidence type="ECO:0000313" key="6">
    <source>
        <dbReference type="Proteomes" id="UP000251889"/>
    </source>
</evidence>
<dbReference type="InterPro" id="IPR036388">
    <property type="entry name" value="WH-like_DNA-bd_sf"/>
</dbReference>
<dbReference type="GO" id="GO:0003677">
    <property type="term" value="F:DNA binding"/>
    <property type="evidence" value="ECO:0007669"/>
    <property type="project" value="UniProtKB-KW"/>
</dbReference>
<protein>
    <submittedName>
        <fullName evidence="5">BlaI/MecI/CopY family transcriptional regulator</fullName>
    </submittedName>
</protein>
<keyword evidence="2" id="KW-0805">Transcription regulation</keyword>
<dbReference type="Gene3D" id="1.10.4040.10">
    <property type="entry name" value="Penicillinase repressor domain"/>
    <property type="match status" value="1"/>
</dbReference>
<comment type="caution">
    <text evidence="5">The sequence shown here is derived from an EMBL/GenBank/DDBJ whole genome shotgun (WGS) entry which is preliminary data.</text>
</comment>
<dbReference type="Proteomes" id="UP000251889">
    <property type="component" value="Unassembled WGS sequence"/>
</dbReference>
<keyword evidence="6" id="KW-1185">Reference proteome</keyword>
<dbReference type="InterPro" id="IPR005650">
    <property type="entry name" value="BlaI_family"/>
</dbReference>
<dbReference type="AlphaFoldDB" id="A0A364XYM2"/>
<sequence length="128" mass="14419">MSKKSVKPTEKELEILQIVWEKGAASVKDVHEALGGEKANGYTTILKMMQIMHEKGLVSRQKNGKLHVYKARQTQENTRQQMVDKIIDTVFQGSAAQLVMSALGNKKSTKEELDEIRRYLDNLEGGES</sequence>
<proteinExistence type="inferred from homology"/>
<dbReference type="EMBL" id="QMFY01000011">
    <property type="protein sequence ID" value="RAV99380.1"/>
    <property type="molecule type" value="Genomic_DNA"/>
</dbReference>
<dbReference type="Gene3D" id="1.10.10.10">
    <property type="entry name" value="Winged helix-like DNA-binding domain superfamily/Winged helix DNA-binding domain"/>
    <property type="match status" value="1"/>
</dbReference>
<keyword evidence="4" id="KW-0804">Transcription</keyword>
<dbReference type="PIRSF" id="PIRSF019455">
    <property type="entry name" value="CopR_AtkY"/>
    <property type="match status" value="1"/>
</dbReference>
<dbReference type="GO" id="GO:0045892">
    <property type="term" value="P:negative regulation of DNA-templated transcription"/>
    <property type="evidence" value="ECO:0007669"/>
    <property type="project" value="InterPro"/>
</dbReference>